<evidence type="ECO:0000256" key="1">
    <source>
        <dbReference type="SAM" id="MobiDB-lite"/>
    </source>
</evidence>
<protein>
    <submittedName>
        <fullName evidence="2">Uncharacterized protein</fullName>
    </submittedName>
</protein>
<organism evidence="2 3">
    <name type="scientific">Cytospora mali</name>
    <name type="common">Apple Valsa canker fungus</name>
    <name type="synonym">Valsa mali</name>
    <dbReference type="NCBI Taxonomy" id="578113"/>
    <lineage>
        <taxon>Eukaryota</taxon>
        <taxon>Fungi</taxon>
        <taxon>Dikarya</taxon>
        <taxon>Ascomycota</taxon>
        <taxon>Pezizomycotina</taxon>
        <taxon>Sordariomycetes</taxon>
        <taxon>Sordariomycetidae</taxon>
        <taxon>Diaporthales</taxon>
        <taxon>Cytosporaceae</taxon>
        <taxon>Cytospora</taxon>
    </lineage>
</organism>
<accession>A0A194W6H7</accession>
<keyword evidence="3" id="KW-1185">Reference proteome</keyword>
<dbReference type="Proteomes" id="UP000078559">
    <property type="component" value="Chromosome 8"/>
</dbReference>
<feature type="region of interest" description="Disordered" evidence="1">
    <location>
        <begin position="493"/>
        <end position="526"/>
    </location>
</feature>
<name>A0A194W6H7_CYTMA</name>
<sequence>MQVITKLPRRIITSIHCRIAATKSSINLMVQYSFDLLLDIIIEILSIFFTPERIWDRLSKEHNQPSGPANIDLYEAIMYPDDKLELVSVHYDMKDGRWNLDAKPTDKQLGRLINREDRVLLLCPRKLVDVLEKGRNQSSMIAVEDAYSKWQMKHVLVNRLSAPGQKNPFGSLPDSGTLVQRGEGRDLRLSSHDIFHIRNLKSFLLHCSEVGISDTTVAGSILKSWMVTMPQMLSILEDKPIMRRCKMAYWELVRRGRVGSTVYLQLHGADDTCESIHDVVSPEPTVQTADTRTIAALRLATGGKKILPNSHSQNQRDQIPTARVPTAYTEGFADQAAHPYGKGIDIHDPQTYFMKFGSVTPPQQSADILMALSFFLRPPELDWENIPLAEADLETPVPKFRKQVPEVFISRRKPDNRMASLSEVTRIAASEVQRQFDANGNNNDVRHASRSFGDTPVQNKLPRTRPVETSCEMDGLQSPYYHQQQRFSLSSPVHTSQAFPDNGTVMGSTETTPKADRYSRKASTETTCTVQNHKQSMDRGTLHGVNGNGAALNPEAPAFVASLNKPSSANLKAEGEEGLSIPTGALPSISLEDTKAAGVPGYEMNGVTHSDSGYNSSNTRQSVNEVASKAFRECSSEASPAGKGVDLSDAEMDLEAGAAEMVESGGCA</sequence>
<dbReference type="AlphaFoldDB" id="A0A194W6H7"/>
<feature type="compositionally biased region" description="Basic and acidic residues" evidence="1">
    <location>
        <begin position="513"/>
        <end position="523"/>
    </location>
</feature>
<reference evidence="2" key="1">
    <citation type="submission" date="2014-12" db="EMBL/GenBank/DDBJ databases">
        <title>Genome Sequence of Valsa Canker Pathogens Uncovers a Specific Adaption of Colonization on Woody Bark.</title>
        <authorList>
            <person name="Yin Z."/>
            <person name="Liu H."/>
            <person name="Gao X."/>
            <person name="Li Z."/>
            <person name="Song N."/>
            <person name="Ke X."/>
            <person name="Dai Q."/>
            <person name="Wu Y."/>
            <person name="Sun Y."/>
            <person name="Xu J.-R."/>
            <person name="Kang Z.K."/>
            <person name="Wang L."/>
            <person name="Huang L."/>
        </authorList>
    </citation>
    <scope>NUCLEOTIDE SEQUENCE [LARGE SCALE GENOMIC DNA]</scope>
    <source>
        <strain evidence="2">03-8</strain>
    </source>
</reference>
<feature type="region of interest" description="Disordered" evidence="1">
    <location>
        <begin position="438"/>
        <end position="465"/>
    </location>
</feature>
<feature type="compositionally biased region" description="Polar residues" evidence="1">
    <location>
        <begin position="493"/>
        <end position="512"/>
    </location>
</feature>
<evidence type="ECO:0000313" key="3">
    <source>
        <dbReference type="Proteomes" id="UP000078559"/>
    </source>
</evidence>
<dbReference type="OrthoDB" id="5223045at2759"/>
<proteinExistence type="predicted"/>
<dbReference type="EMBL" id="CM003105">
    <property type="protein sequence ID" value="KUI72089.1"/>
    <property type="molecule type" value="Genomic_DNA"/>
</dbReference>
<gene>
    <name evidence="2" type="ORF">VM1G_07473</name>
</gene>
<evidence type="ECO:0000313" key="2">
    <source>
        <dbReference type="EMBL" id="KUI72089.1"/>
    </source>
</evidence>